<keyword evidence="2" id="KW-1133">Transmembrane helix</keyword>
<sequence length="950" mass="105636">MLSSTILRQSSLRPRPNAQDALLSTRAVPLAAARLQHQARGFRFGIWTAHVNPALRRELRRQEKLMRQKYTDAMARHMSFDQTRYHLDTRSAFKRIINGCFGPNKARWSWHFASQDEPTARRAYASAQSWHGNQYSASQSRRNVEREANKATGSAQTRTYTDTTRTEPSNIEQDYIIDPITNRRVPKSSYGTFETPIQPTVSSAATNFGTEPSLFPTSDEAKPHHSNGPPPTEELNKYNNVTIDSAEPADFADSGPTLFTFDSTENRYSFTPSASEEYSLNHLSAEEEDFPLQEGELDKYKAVVDEIHDGEESQQPYDDLKKYKPVFSNESTETKEVPAYEDLGDYKPFLHDEGREVKTTQAYEDLGQYQPYLHNEGAQSKDSPSYGDLDGYKPYLHNEALSAEPTQPAYEDLGDYGPYQHNEGVVDSSETAQHDDLDQYQPYMYKETEREAEAMEDPPADDLAQYQPKVFDDFPDMSVSLDEPFQQYGDLDKYKAFRDQALEGEPAIEKDVVADCLDEYDSKQEDQVVAAGDGIDLVHKMGDLNVGQTEPVCVFDSTIHGVSAESPKRVPDHTSTSQEDDVFNSPYHMSSMTGNYVRDFPEQFAQSWTAPMAPEIDSAAAQAEERAFAERLNAASTMPIYASGREMPPSKPRLESALNRRSTRRTNKVQPRRRPRLGADLDSYSAEPQGLETSYAEECRDQPKGPSFVRTYGTQRHQDDQAPAQVAEPPVHRAPDDGKPYHRDPEVDGQGYVDPGTTSAAPKPVEPTIYKVLAYDAGTQNISIAETTSDVPDQSSSSAPADILLRLTNPSRFFPYFAPLQAEGFEIVSGDGDVLVFRKVRATMRRVNPIDLMGTPMALPNAAAFASPTGFVNYDIPRADEAETAEQDDASGAGLAGSTAAGKQSPPAPRKKMGFGKKVLFAGTSALGLTYATGVVAEYFARPNPRSGRF</sequence>
<gene>
    <name evidence="3" type="ORF">B0I36DRAFT_323820</name>
</gene>
<feature type="transmembrane region" description="Helical" evidence="2">
    <location>
        <begin position="919"/>
        <end position="941"/>
    </location>
</feature>
<feature type="region of interest" description="Disordered" evidence="1">
    <location>
        <begin position="882"/>
        <end position="911"/>
    </location>
</feature>
<feature type="compositionally biased region" description="Low complexity" evidence="1">
    <location>
        <begin position="890"/>
        <end position="902"/>
    </location>
</feature>
<accession>A0A9P8Y9F8</accession>
<feature type="compositionally biased region" description="Basic and acidic residues" evidence="1">
    <location>
        <begin position="730"/>
        <end position="741"/>
    </location>
</feature>
<protein>
    <submittedName>
        <fullName evidence="3">Uncharacterized protein</fullName>
    </submittedName>
</protein>
<feature type="region of interest" description="Disordered" evidence="1">
    <location>
        <begin position="202"/>
        <end position="236"/>
    </location>
</feature>
<name>A0A9P8Y9F8_9PEZI</name>
<keyword evidence="2" id="KW-0812">Transmembrane</keyword>
<proteinExistence type="predicted"/>
<feature type="compositionally biased region" description="Polar residues" evidence="1">
    <location>
        <begin position="131"/>
        <end position="141"/>
    </location>
</feature>
<dbReference type="Proteomes" id="UP000756346">
    <property type="component" value="Unassembled WGS sequence"/>
</dbReference>
<organism evidence="3 4">
    <name type="scientific">Microdochium trichocladiopsis</name>
    <dbReference type="NCBI Taxonomy" id="1682393"/>
    <lineage>
        <taxon>Eukaryota</taxon>
        <taxon>Fungi</taxon>
        <taxon>Dikarya</taxon>
        <taxon>Ascomycota</taxon>
        <taxon>Pezizomycotina</taxon>
        <taxon>Sordariomycetes</taxon>
        <taxon>Xylariomycetidae</taxon>
        <taxon>Xylariales</taxon>
        <taxon>Microdochiaceae</taxon>
        <taxon>Microdochium</taxon>
    </lineage>
</organism>
<evidence type="ECO:0000313" key="4">
    <source>
        <dbReference type="Proteomes" id="UP000756346"/>
    </source>
</evidence>
<evidence type="ECO:0000313" key="3">
    <source>
        <dbReference type="EMBL" id="KAH7031386.1"/>
    </source>
</evidence>
<evidence type="ECO:0000256" key="1">
    <source>
        <dbReference type="SAM" id="MobiDB-lite"/>
    </source>
</evidence>
<evidence type="ECO:0000256" key="2">
    <source>
        <dbReference type="SAM" id="Phobius"/>
    </source>
</evidence>
<feature type="region of interest" description="Disordered" evidence="1">
    <location>
        <begin position="131"/>
        <end position="171"/>
    </location>
</feature>
<reference evidence="3" key="1">
    <citation type="journal article" date="2021" name="Nat. Commun.">
        <title>Genetic determinants of endophytism in the Arabidopsis root mycobiome.</title>
        <authorList>
            <person name="Mesny F."/>
            <person name="Miyauchi S."/>
            <person name="Thiergart T."/>
            <person name="Pickel B."/>
            <person name="Atanasova L."/>
            <person name="Karlsson M."/>
            <person name="Huettel B."/>
            <person name="Barry K.W."/>
            <person name="Haridas S."/>
            <person name="Chen C."/>
            <person name="Bauer D."/>
            <person name="Andreopoulos W."/>
            <person name="Pangilinan J."/>
            <person name="LaButti K."/>
            <person name="Riley R."/>
            <person name="Lipzen A."/>
            <person name="Clum A."/>
            <person name="Drula E."/>
            <person name="Henrissat B."/>
            <person name="Kohler A."/>
            <person name="Grigoriev I.V."/>
            <person name="Martin F.M."/>
            <person name="Hacquard S."/>
        </authorList>
    </citation>
    <scope>NUCLEOTIDE SEQUENCE</scope>
    <source>
        <strain evidence="3">MPI-CAGE-CH-0230</strain>
    </source>
</reference>
<dbReference type="OrthoDB" id="3946750at2759"/>
<feature type="region of interest" description="Disordered" evidence="1">
    <location>
        <begin position="361"/>
        <end position="469"/>
    </location>
</feature>
<comment type="caution">
    <text evidence="3">The sequence shown here is derived from an EMBL/GenBank/DDBJ whole genome shotgun (WGS) entry which is preliminary data.</text>
</comment>
<feature type="region of interest" description="Disordered" evidence="1">
    <location>
        <begin position="641"/>
        <end position="741"/>
    </location>
</feature>
<feature type="region of interest" description="Disordered" evidence="1">
    <location>
        <begin position="564"/>
        <end position="585"/>
    </location>
</feature>
<dbReference type="EMBL" id="JAGTJQ010000005">
    <property type="protein sequence ID" value="KAH7031386.1"/>
    <property type="molecule type" value="Genomic_DNA"/>
</dbReference>
<dbReference type="AlphaFoldDB" id="A0A9P8Y9F8"/>
<keyword evidence="4" id="KW-1185">Reference proteome</keyword>
<feature type="compositionally biased region" description="Basic residues" evidence="1">
    <location>
        <begin position="661"/>
        <end position="676"/>
    </location>
</feature>
<dbReference type="GeneID" id="70183571"/>
<dbReference type="RefSeq" id="XP_046013066.1">
    <property type="nucleotide sequence ID" value="XM_046154025.1"/>
</dbReference>
<keyword evidence="2" id="KW-0472">Membrane</keyword>